<gene>
    <name evidence="1" type="ORF">AVEN_163290_1</name>
</gene>
<comment type="caution">
    <text evidence="1">The sequence shown here is derived from an EMBL/GenBank/DDBJ whole genome shotgun (WGS) entry which is preliminary data.</text>
</comment>
<proteinExistence type="predicted"/>
<protein>
    <submittedName>
        <fullName evidence="1">Uncharacterized protein</fullName>
    </submittedName>
</protein>
<sequence>MKTFESVTHGRGVSDSVLARWTQGMTALQHIYNRIEKFFGVYLTKSNQHLAISDSRVQRDNYDCKKMVEWFKLYNSFPENSKLISISNDVVGDLMINYHMAKEDGIFGIKRNEGSNFHTLKFKRNDRVNNNYL</sequence>
<organism evidence="1 2">
    <name type="scientific">Araneus ventricosus</name>
    <name type="common">Orbweaver spider</name>
    <name type="synonym">Epeira ventricosa</name>
    <dbReference type="NCBI Taxonomy" id="182803"/>
    <lineage>
        <taxon>Eukaryota</taxon>
        <taxon>Metazoa</taxon>
        <taxon>Ecdysozoa</taxon>
        <taxon>Arthropoda</taxon>
        <taxon>Chelicerata</taxon>
        <taxon>Arachnida</taxon>
        <taxon>Araneae</taxon>
        <taxon>Araneomorphae</taxon>
        <taxon>Entelegynae</taxon>
        <taxon>Araneoidea</taxon>
        <taxon>Araneidae</taxon>
        <taxon>Araneus</taxon>
    </lineage>
</organism>
<dbReference type="EMBL" id="BGPR01005824">
    <property type="protein sequence ID" value="GBN13753.1"/>
    <property type="molecule type" value="Genomic_DNA"/>
</dbReference>
<dbReference type="OrthoDB" id="6753017at2759"/>
<dbReference type="Proteomes" id="UP000499080">
    <property type="component" value="Unassembled WGS sequence"/>
</dbReference>
<reference evidence="1 2" key="1">
    <citation type="journal article" date="2019" name="Sci. Rep.">
        <title>Orb-weaving spider Araneus ventricosus genome elucidates the spidroin gene catalogue.</title>
        <authorList>
            <person name="Kono N."/>
            <person name="Nakamura H."/>
            <person name="Ohtoshi R."/>
            <person name="Moran D.A.P."/>
            <person name="Shinohara A."/>
            <person name="Yoshida Y."/>
            <person name="Fujiwara M."/>
            <person name="Mori M."/>
            <person name="Tomita M."/>
            <person name="Arakawa K."/>
        </authorList>
    </citation>
    <scope>NUCLEOTIDE SEQUENCE [LARGE SCALE GENOMIC DNA]</scope>
</reference>
<evidence type="ECO:0000313" key="2">
    <source>
        <dbReference type="Proteomes" id="UP000499080"/>
    </source>
</evidence>
<name>A0A4Y2LIF8_ARAVE</name>
<evidence type="ECO:0000313" key="1">
    <source>
        <dbReference type="EMBL" id="GBN13753.1"/>
    </source>
</evidence>
<dbReference type="AlphaFoldDB" id="A0A4Y2LIF8"/>
<accession>A0A4Y2LIF8</accession>
<keyword evidence="2" id="KW-1185">Reference proteome</keyword>